<feature type="active site" evidence="5">
    <location>
        <position position="155"/>
    </location>
</feature>
<feature type="binding site" evidence="6">
    <location>
        <position position="59"/>
    </location>
    <ligand>
        <name>substrate</name>
    </ligand>
</feature>
<keyword evidence="8" id="KW-1185">Reference proteome</keyword>
<dbReference type="SUPFAM" id="SSF74650">
    <property type="entry name" value="Galactose mutarotase-like"/>
    <property type="match status" value="1"/>
</dbReference>
<evidence type="ECO:0000256" key="2">
    <source>
        <dbReference type="ARBA" id="ARBA00005866"/>
    </source>
</evidence>
<dbReference type="GO" id="GO:0047938">
    <property type="term" value="F:glucose-6-phosphate 1-epimerase activity"/>
    <property type="evidence" value="ECO:0007669"/>
    <property type="project" value="UniProtKB-UniRule"/>
</dbReference>
<dbReference type="HOGENOM" id="CLU_048345_4_0_7"/>
<dbReference type="EC" id="5.1.3.15" evidence="4"/>
<evidence type="ECO:0000256" key="4">
    <source>
        <dbReference type="PIRNR" id="PIRNR016020"/>
    </source>
</evidence>
<dbReference type="KEGG" id="dsf:UWK_00315"/>
<dbReference type="PANTHER" id="PTHR11122:SF13">
    <property type="entry name" value="GLUCOSE-6-PHOSPHATE 1-EPIMERASE"/>
    <property type="match status" value="1"/>
</dbReference>
<protein>
    <recommendedName>
        <fullName evidence="4">Putative glucose-6-phosphate 1-epimerase</fullName>
        <ecNumber evidence="4">5.1.3.15</ecNumber>
    </recommendedName>
</protein>
<dbReference type="InterPro" id="IPR008183">
    <property type="entry name" value="Aldose_1/G6P_1-epimerase"/>
</dbReference>
<dbReference type="EMBL" id="CP003985">
    <property type="protein sequence ID" value="AGF76900.1"/>
    <property type="molecule type" value="Genomic_DNA"/>
</dbReference>
<dbReference type="OrthoDB" id="9795355at2"/>
<feature type="active site" evidence="5">
    <location>
        <position position="255"/>
    </location>
</feature>
<reference evidence="8" key="1">
    <citation type="journal article" date="2013" name="Stand. Genomic Sci.">
        <title>Complete genome sequence of Desulfocapsa sulfexigens, a marine deltaproteobacterium specialized in disproportionating inorganic sulfur compounds.</title>
        <authorList>
            <person name="Finster K.W."/>
            <person name="Kjeldsen K.U."/>
            <person name="Kube M."/>
            <person name="Reinhardt R."/>
            <person name="Mussmann M."/>
            <person name="Amann R."/>
            <person name="Schreiber L."/>
        </authorList>
    </citation>
    <scope>NUCLEOTIDE SEQUENCE [LARGE SCALE GENOMIC DNA]</scope>
    <source>
        <strain evidence="8">DSM 10523 / SB164P1</strain>
    </source>
</reference>
<dbReference type="Gene3D" id="2.70.98.10">
    <property type="match status" value="1"/>
</dbReference>
<feature type="binding site" evidence="6">
    <location>
        <position position="80"/>
    </location>
    <ligand>
        <name>substrate</name>
    </ligand>
</feature>
<dbReference type="InterPro" id="IPR025532">
    <property type="entry name" value="G6P_1-epimerase"/>
</dbReference>
<dbReference type="PIRSF" id="PIRSF016020">
    <property type="entry name" value="PHexose_mutarotase"/>
    <property type="match status" value="1"/>
</dbReference>
<dbReference type="InterPro" id="IPR014718">
    <property type="entry name" value="GH-type_carb-bd"/>
</dbReference>
<dbReference type="GO" id="GO:0005737">
    <property type="term" value="C:cytoplasm"/>
    <property type="evidence" value="ECO:0007669"/>
    <property type="project" value="TreeGrafter"/>
</dbReference>
<comment type="catalytic activity">
    <reaction evidence="1">
        <text>alpha-D-glucose 6-phosphate = beta-D-glucose 6-phosphate</text>
        <dbReference type="Rhea" id="RHEA:16249"/>
        <dbReference type="ChEBI" id="CHEBI:58225"/>
        <dbReference type="ChEBI" id="CHEBI:58247"/>
        <dbReference type="EC" id="5.1.3.15"/>
    </reaction>
</comment>
<dbReference type="AlphaFoldDB" id="M1PAU6"/>
<evidence type="ECO:0000313" key="8">
    <source>
        <dbReference type="Proteomes" id="UP000011721"/>
    </source>
</evidence>
<name>M1PAU6_DESSD</name>
<dbReference type="eggNOG" id="COG0676">
    <property type="taxonomic scope" value="Bacteria"/>
</dbReference>
<sequence length="282" mass="31445">MITNKNTPGSFDYIEIQNASANARVALQGGHLFHYQQLHRKPLIWLSGKSPFEKGKAIRGGIPVCWPWFGQHPTDSSLPQHGLARTSLFELIDSQEPDENSTELLLQLQSSAETLSIWPYRFQLLLKITVGPALTLALTTKNSDTKPFTITSALHSYFAIDDIGKVSVQGMDETEYLDLLTNQTLIQRGSIHIDKEVDRVYRKSANTALLLDGTRTVQIRSEGSSSTVIWNPWSDKSKSMSDMEDDSYQTMLCIETANAKQDARTIASGEEHCLKVSLTESV</sequence>
<dbReference type="PANTHER" id="PTHR11122">
    <property type="entry name" value="APOSPORY-ASSOCIATED PROTEIN C-RELATED"/>
    <property type="match status" value="1"/>
</dbReference>
<dbReference type="STRING" id="1167006.UWK_00315"/>
<dbReference type="GO" id="GO:0030246">
    <property type="term" value="F:carbohydrate binding"/>
    <property type="evidence" value="ECO:0007669"/>
    <property type="project" value="UniProtKB-UniRule"/>
</dbReference>
<organism evidence="7 8">
    <name type="scientific">Desulfocapsa sulfexigens (strain DSM 10523 / SB164P1)</name>
    <dbReference type="NCBI Taxonomy" id="1167006"/>
    <lineage>
        <taxon>Bacteria</taxon>
        <taxon>Pseudomonadati</taxon>
        <taxon>Thermodesulfobacteriota</taxon>
        <taxon>Desulfobulbia</taxon>
        <taxon>Desulfobulbales</taxon>
        <taxon>Desulfocapsaceae</taxon>
        <taxon>Desulfocapsa</taxon>
    </lineage>
</organism>
<evidence type="ECO:0000256" key="5">
    <source>
        <dbReference type="PIRSR" id="PIRSR016020-1"/>
    </source>
</evidence>
<evidence type="ECO:0000313" key="7">
    <source>
        <dbReference type="EMBL" id="AGF76900.1"/>
    </source>
</evidence>
<evidence type="ECO:0000256" key="3">
    <source>
        <dbReference type="ARBA" id="ARBA00023235"/>
    </source>
</evidence>
<evidence type="ECO:0000256" key="6">
    <source>
        <dbReference type="PIRSR" id="PIRSR016020-2"/>
    </source>
</evidence>
<dbReference type="InterPro" id="IPR011013">
    <property type="entry name" value="Gal_mutarotase_sf_dom"/>
</dbReference>
<proteinExistence type="inferred from homology"/>
<keyword evidence="3 4" id="KW-0413">Isomerase</keyword>
<dbReference type="RefSeq" id="WP_015402599.1">
    <property type="nucleotide sequence ID" value="NC_020304.1"/>
</dbReference>
<dbReference type="Proteomes" id="UP000011721">
    <property type="component" value="Chromosome"/>
</dbReference>
<accession>M1PAU6</accession>
<gene>
    <name evidence="7" type="ordered locus">UWK_00315</name>
</gene>
<comment type="similarity">
    <text evidence="2 4">Belongs to the glucose-6-phosphate 1-epimerase family.</text>
</comment>
<evidence type="ECO:0000256" key="1">
    <source>
        <dbReference type="ARBA" id="ARBA00001096"/>
    </source>
</evidence>
<dbReference type="GO" id="GO:0005975">
    <property type="term" value="P:carbohydrate metabolic process"/>
    <property type="evidence" value="ECO:0007669"/>
    <property type="project" value="InterPro"/>
</dbReference>
<dbReference type="Pfam" id="PF01263">
    <property type="entry name" value="Aldose_epim"/>
    <property type="match status" value="1"/>
</dbReference>
<feature type="binding site" evidence="6">
    <location>
        <position position="85"/>
    </location>
    <ligand>
        <name>substrate</name>
    </ligand>
</feature>
<dbReference type="CDD" id="cd09020">
    <property type="entry name" value="D-hex-6-P-epi_like"/>
    <property type="match status" value="1"/>
</dbReference>